<gene>
    <name evidence="2" type="ORF">NVV95_08170</name>
</gene>
<keyword evidence="3" id="KW-1185">Reference proteome</keyword>
<organism evidence="2 3">
    <name type="scientific">Herbiconiux gentiana</name>
    <dbReference type="NCBI Taxonomy" id="2970912"/>
    <lineage>
        <taxon>Bacteria</taxon>
        <taxon>Bacillati</taxon>
        <taxon>Actinomycetota</taxon>
        <taxon>Actinomycetes</taxon>
        <taxon>Micrococcales</taxon>
        <taxon>Microbacteriaceae</taxon>
        <taxon>Herbiconiux</taxon>
    </lineage>
</organism>
<evidence type="ECO:0000313" key="2">
    <source>
        <dbReference type="EMBL" id="MCS5714527.1"/>
    </source>
</evidence>
<dbReference type="SUPFAM" id="SSF53474">
    <property type="entry name" value="alpha/beta-Hydrolases"/>
    <property type="match status" value="1"/>
</dbReference>
<evidence type="ECO:0000259" key="1">
    <source>
        <dbReference type="Pfam" id="PF12697"/>
    </source>
</evidence>
<evidence type="ECO:0000313" key="3">
    <source>
        <dbReference type="Proteomes" id="UP001165580"/>
    </source>
</evidence>
<dbReference type="RefSeq" id="WP_259486052.1">
    <property type="nucleotide sequence ID" value="NZ_JANTEZ010000003.1"/>
</dbReference>
<dbReference type="InterPro" id="IPR029058">
    <property type="entry name" value="AB_hydrolase_fold"/>
</dbReference>
<accession>A0ABT2GFX7</accession>
<protein>
    <submittedName>
        <fullName evidence="2">Alpha/beta hydrolase</fullName>
    </submittedName>
</protein>
<dbReference type="InterPro" id="IPR000073">
    <property type="entry name" value="AB_hydrolase_1"/>
</dbReference>
<dbReference type="EMBL" id="JANTEZ010000003">
    <property type="protein sequence ID" value="MCS5714527.1"/>
    <property type="molecule type" value="Genomic_DNA"/>
</dbReference>
<feature type="domain" description="AB hydrolase-1" evidence="1">
    <location>
        <begin position="26"/>
        <end position="259"/>
    </location>
</feature>
<sequence length="268" mass="27789">MTEFTRTSTGDTVAFDRYADGSGPAVVFIAGAGPFRAGDAVTTETARLAAADGLTTLVFDRLGRGESVADGVVDLDRELEAVRAAIAAASGSEEGRAVLVGHSSGCSIALAAAVRGLPVSGLVLWEAPLSETAADTAEWSDGFEELLDAGEDERAKEHYMRDMPPEFLAGAKASPAWPAIVANARTERADGQSMKWANAALENGGFPEIDVPVLAVYGTETFPQMPIAAARIVGAIPGAREKTVAGAMHSWQPAAMAAELVEFVRALG</sequence>
<proteinExistence type="predicted"/>
<comment type="caution">
    <text evidence="2">The sequence shown here is derived from an EMBL/GenBank/DDBJ whole genome shotgun (WGS) entry which is preliminary data.</text>
</comment>
<reference evidence="2" key="1">
    <citation type="submission" date="2022-08" db="EMBL/GenBank/DDBJ databases">
        <authorList>
            <person name="Deng Y."/>
            <person name="Han X.-F."/>
            <person name="Zhang Y.-Q."/>
        </authorList>
    </citation>
    <scope>NUCLEOTIDE SEQUENCE</scope>
    <source>
        <strain evidence="2">CPCC 205716</strain>
    </source>
</reference>
<dbReference type="Pfam" id="PF12697">
    <property type="entry name" value="Abhydrolase_6"/>
    <property type="match status" value="1"/>
</dbReference>
<keyword evidence="2" id="KW-0378">Hydrolase</keyword>
<dbReference type="Gene3D" id="3.40.50.1820">
    <property type="entry name" value="alpha/beta hydrolase"/>
    <property type="match status" value="1"/>
</dbReference>
<dbReference type="Proteomes" id="UP001165580">
    <property type="component" value="Unassembled WGS sequence"/>
</dbReference>
<dbReference type="GO" id="GO:0016787">
    <property type="term" value="F:hydrolase activity"/>
    <property type="evidence" value="ECO:0007669"/>
    <property type="project" value="UniProtKB-KW"/>
</dbReference>
<name>A0ABT2GFX7_9MICO</name>